<reference evidence="1" key="1">
    <citation type="journal article" date="2014" name="Int. J. Syst. Evol. Microbiol.">
        <title>Complete genome of a new Firmicutes species belonging to the dominant human colonic microbiota ('Ruminococcus bicirculans') reveals two chromosomes and a selective capacity to utilize plant glucans.</title>
        <authorList>
            <consortium name="NISC Comparative Sequencing Program"/>
            <person name="Wegmann U."/>
            <person name="Louis P."/>
            <person name="Goesmann A."/>
            <person name="Henrissat B."/>
            <person name="Duncan S.H."/>
            <person name="Flint H.J."/>
        </authorList>
    </citation>
    <scope>NUCLEOTIDE SEQUENCE</scope>
    <source>
        <strain evidence="1">NBRC 108728</strain>
    </source>
</reference>
<dbReference type="Proteomes" id="UP001321486">
    <property type="component" value="Plasmid pNBRC108728a"/>
</dbReference>
<dbReference type="RefSeq" id="WP_286347177.1">
    <property type="nucleotide sequence ID" value="NZ_AP027733.1"/>
</dbReference>
<accession>A0ABN6Y4S7</accession>
<proteinExistence type="predicted"/>
<dbReference type="EMBL" id="AP027733">
    <property type="protein sequence ID" value="BDZ52327.1"/>
    <property type="molecule type" value="Genomic_DNA"/>
</dbReference>
<evidence type="ECO:0000313" key="2">
    <source>
        <dbReference type="EMBL" id="BDZ52894.1"/>
    </source>
</evidence>
<evidence type="ECO:0000313" key="3">
    <source>
        <dbReference type="Proteomes" id="UP001321486"/>
    </source>
</evidence>
<geneLocation type="plasmid" evidence="1 3">
    <name>pNBRC108728a</name>
</geneLocation>
<dbReference type="EMBL" id="AP027733">
    <property type="protein sequence ID" value="BDZ52894.1"/>
    <property type="molecule type" value="Genomic_DNA"/>
</dbReference>
<sequence length="119" mass="13407">MTAFIECRACGKQHTFRDDWKSDDELAADARALGWTTRPASTRCAEHVDTVIPHPLECTLGHDVAAFERSLGIMTGGRPVNFNGRRDFLRPRGDTCPWMLHYLKDPVEFREYVLVGAAS</sequence>
<reference evidence="1" key="3">
    <citation type="submission" date="2023-02" db="EMBL/GenBank/DDBJ databases">
        <authorList>
            <person name="Sun Q."/>
            <person name="Mori K."/>
        </authorList>
    </citation>
    <scope>NUCLEOTIDE SEQUENCE</scope>
    <source>
        <strain evidence="1">NBRC 108728</strain>
        <plasmid evidence="1">pNBRC108728a</plasmid>
    </source>
</reference>
<name>A0ABN6Y4S7_9MICO</name>
<keyword evidence="3" id="KW-1185">Reference proteome</keyword>
<protein>
    <submittedName>
        <fullName evidence="1">Uncharacterized protein</fullName>
    </submittedName>
</protein>
<evidence type="ECO:0000313" key="1">
    <source>
        <dbReference type="EMBL" id="BDZ52327.1"/>
    </source>
</evidence>
<organism evidence="1 3">
    <name type="scientific">Frondihabitans sucicola</name>
    <dbReference type="NCBI Taxonomy" id="1268041"/>
    <lineage>
        <taxon>Bacteria</taxon>
        <taxon>Bacillati</taxon>
        <taxon>Actinomycetota</taxon>
        <taxon>Actinomycetes</taxon>
        <taxon>Micrococcales</taxon>
        <taxon>Microbacteriaceae</taxon>
        <taxon>Frondihabitans</taxon>
    </lineage>
</organism>
<gene>
    <name evidence="1" type="ORF">GCM10025867_45680</name>
    <name evidence="2" type="ORF">GCM10025867_51350</name>
</gene>
<keyword evidence="1" id="KW-0614">Plasmid</keyword>
<reference evidence="3" key="2">
    <citation type="journal article" date="2019" name="Int. J. Syst. Evol. Microbiol.">
        <title>The Global Catalogue of Microorganisms (GCM) 10K type strain sequencing project: providing services to taxonomists for standard genome sequencing and annotation.</title>
        <authorList>
            <consortium name="The Broad Institute Genomics Platform"/>
            <consortium name="The Broad Institute Genome Sequencing Center for Infectious Disease"/>
            <person name="Wu L."/>
            <person name="Ma J."/>
        </authorList>
    </citation>
    <scope>NUCLEOTIDE SEQUENCE [LARGE SCALE GENOMIC DNA]</scope>
    <source>
        <strain evidence="3">NBRC 108728</strain>
    </source>
</reference>